<feature type="signal peptide" evidence="2">
    <location>
        <begin position="1"/>
        <end position="20"/>
    </location>
</feature>
<sequence>MRPLLAAGVTALLLSGGAQAASGDSICPNLPNLPFLPSIPCLELPPLPGLGGVVSPSMPSGAIPSTGQLPQPPTVNEGAARNAAKSGGETAPDYSALTRYLFHFPDIRLEILPKGKVPYLAVNDTKKTGANEWLVPYSQESGSLTAATGIRQAWQRFEDRYYWRANVELNNPALYITNCLLDLSIGLQTNAVRTIVTVSPSDVANHKDINGNYPFNSPDTIQMDSYFPWPQVKKNDYCAGLNSNILPEIPLMYLPGICFLFFGAPTGVCIEGDRSNITNPLAPAPLYFNMAEARKRVANAVKKAHTDYLKEYQDDVVKALFNQKNKYFFPLPWHSLVPGDGAVVAPVMNQSVTPKPVTDLGTLIRQKYQGQNETRLYALNSTPYLFQSVYRSPTLSLHTLPNRKDVLASPPGVWLFEEYKRTLPVTNLPFQERIGYATFFMAYNEMKAALLPESVTGKALRPLLYQATGILQDVFYATPVPQPMRIPEYMAGLPYAGVQTRYDWKSVPEGYGIPRVTGEPVIKYEQVIR</sequence>
<evidence type="ECO:0000256" key="2">
    <source>
        <dbReference type="SAM" id="SignalP"/>
    </source>
</evidence>
<organism evidence="3 4">
    <name type="scientific">Deinococcus humi</name>
    <dbReference type="NCBI Taxonomy" id="662880"/>
    <lineage>
        <taxon>Bacteria</taxon>
        <taxon>Thermotogati</taxon>
        <taxon>Deinococcota</taxon>
        <taxon>Deinococci</taxon>
        <taxon>Deinococcales</taxon>
        <taxon>Deinococcaceae</taxon>
        <taxon>Deinococcus</taxon>
    </lineage>
</organism>
<reference evidence="3 4" key="1">
    <citation type="submission" date="2020-08" db="EMBL/GenBank/DDBJ databases">
        <title>Genomic Encyclopedia of Type Strains, Phase IV (KMG-IV): sequencing the most valuable type-strain genomes for metagenomic binning, comparative biology and taxonomic classification.</title>
        <authorList>
            <person name="Goeker M."/>
        </authorList>
    </citation>
    <scope>NUCLEOTIDE SEQUENCE [LARGE SCALE GENOMIC DNA]</scope>
    <source>
        <strain evidence="3 4">DSM 27939</strain>
    </source>
</reference>
<dbReference type="RefSeq" id="WP_184138115.1">
    <property type="nucleotide sequence ID" value="NZ_JACHFL010000032.1"/>
</dbReference>
<dbReference type="EMBL" id="JACHFL010000032">
    <property type="protein sequence ID" value="MBB5366250.1"/>
    <property type="molecule type" value="Genomic_DNA"/>
</dbReference>
<evidence type="ECO:0000313" key="4">
    <source>
        <dbReference type="Proteomes" id="UP000552709"/>
    </source>
</evidence>
<name>A0A7W8K083_9DEIO</name>
<dbReference type="AlphaFoldDB" id="A0A7W8K083"/>
<keyword evidence="2" id="KW-0732">Signal</keyword>
<comment type="caution">
    <text evidence="3">The sequence shown here is derived from an EMBL/GenBank/DDBJ whole genome shotgun (WGS) entry which is preliminary data.</text>
</comment>
<keyword evidence="4" id="KW-1185">Reference proteome</keyword>
<evidence type="ECO:0000256" key="1">
    <source>
        <dbReference type="SAM" id="MobiDB-lite"/>
    </source>
</evidence>
<gene>
    <name evidence="3" type="ORF">HNQ08_005379</name>
</gene>
<accession>A0A7W8K083</accession>
<feature type="region of interest" description="Disordered" evidence="1">
    <location>
        <begin position="58"/>
        <end position="90"/>
    </location>
</feature>
<evidence type="ECO:0000313" key="3">
    <source>
        <dbReference type="EMBL" id="MBB5366250.1"/>
    </source>
</evidence>
<proteinExistence type="predicted"/>
<dbReference type="Proteomes" id="UP000552709">
    <property type="component" value="Unassembled WGS sequence"/>
</dbReference>
<feature type="chain" id="PRO_5031322746" evidence="2">
    <location>
        <begin position="21"/>
        <end position="529"/>
    </location>
</feature>
<protein>
    <submittedName>
        <fullName evidence="3">Uncharacterized protein</fullName>
    </submittedName>
</protein>